<dbReference type="InterPro" id="IPR026956">
    <property type="entry name" value="D-ser_dehydrat-like_dom"/>
</dbReference>
<dbReference type="SUPFAM" id="SSF51419">
    <property type="entry name" value="PLP-binding barrel"/>
    <property type="match status" value="1"/>
</dbReference>
<dbReference type="Pfam" id="PF01168">
    <property type="entry name" value="Ala_racemase_N"/>
    <property type="match status" value="1"/>
</dbReference>
<accession>A0A8J3GEU0</accession>
<keyword evidence="5" id="KW-1185">Reference proteome</keyword>
<dbReference type="Pfam" id="PF14031">
    <property type="entry name" value="D-ser_dehydrat"/>
    <property type="match status" value="1"/>
</dbReference>
<evidence type="ECO:0000313" key="4">
    <source>
        <dbReference type="EMBL" id="GHC62496.1"/>
    </source>
</evidence>
<gene>
    <name evidence="4" type="ORF">GCM10010136_03630</name>
</gene>
<dbReference type="SMART" id="SM01119">
    <property type="entry name" value="D-ser_dehydrat"/>
    <property type="match status" value="1"/>
</dbReference>
<name>A0A8J3GEU0_9HYPH</name>
<dbReference type="GO" id="GO:0008721">
    <property type="term" value="F:D-serine ammonia-lyase activity"/>
    <property type="evidence" value="ECO:0007669"/>
    <property type="project" value="TreeGrafter"/>
</dbReference>
<reference evidence="4" key="1">
    <citation type="journal article" date="2014" name="Int. J. Syst. Evol. Microbiol.">
        <title>Complete genome sequence of Corynebacterium casei LMG S-19264T (=DSM 44701T), isolated from a smear-ripened cheese.</title>
        <authorList>
            <consortium name="US DOE Joint Genome Institute (JGI-PGF)"/>
            <person name="Walter F."/>
            <person name="Albersmeier A."/>
            <person name="Kalinowski J."/>
            <person name="Ruckert C."/>
        </authorList>
    </citation>
    <scope>NUCLEOTIDE SEQUENCE</scope>
    <source>
        <strain evidence="4">KCTC 42097</strain>
    </source>
</reference>
<dbReference type="Gene3D" id="3.20.20.10">
    <property type="entry name" value="Alanine racemase"/>
    <property type="match status" value="1"/>
</dbReference>
<reference evidence="4" key="2">
    <citation type="submission" date="2020-09" db="EMBL/GenBank/DDBJ databases">
        <authorList>
            <person name="Sun Q."/>
            <person name="Kim S."/>
        </authorList>
    </citation>
    <scope>NUCLEOTIDE SEQUENCE</scope>
    <source>
        <strain evidence="4">KCTC 42097</strain>
    </source>
</reference>
<dbReference type="Proteomes" id="UP000641137">
    <property type="component" value="Unassembled WGS sequence"/>
</dbReference>
<dbReference type="PANTHER" id="PTHR28004">
    <property type="entry name" value="ZGC:162816-RELATED"/>
    <property type="match status" value="1"/>
</dbReference>
<dbReference type="InterPro" id="IPR029066">
    <property type="entry name" value="PLP-binding_barrel"/>
</dbReference>
<dbReference type="GO" id="GO:0036088">
    <property type="term" value="P:D-serine catabolic process"/>
    <property type="evidence" value="ECO:0007669"/>
    <property type="project" value="TreeGrafter"/>
</dbReference>
<proteinExistence type="inferred from homology"/>
<feature type="domain" description="D-serine dehydratase-like" evidence="3">
    <location>
        <begin position="284"/>
        <end position="374"/>
    </location>
</feature>
<comment type="similarity">
    <text evidence="1">Belongs to the DSD1 family.</text>
</comment>
<dbReference type="InterPro" id="IPR001608">
    <property type="entry name" value="Ala_racemase_N"/>
</dbReference>
<evidence type="ECO:0000256" key="2">
    <source>
        <dbReference type="ARBA" id="ARBA00023239"/>
    </source>
</evidence>
<dbReference type="PANTHER" id="PTHR28004:SF2">
    <property type="entry name" value="D-SERINE DEHYDRATASE"/>
    <property type="match status" value="1"/>
</dbReference>
<dbReference type="InterPro" id="IPR051466">
    <property type="entry name" value="D-amino_acid_metab_enzyme"/>
</dbReference>
<dbReference type="InterPro" id="IPR042208">
    <property type="entry name" value="D-ser_dehydrat-like_sf"/>
</dbReference>
<evidence type="ECO:0000256" key="1">
    <source>
        <dbReference type="ARBA" id="ARBA00005323"/>
    </source>
</evidence>
<comment type="caution">
    <text evidence="4">The sequence shown here is derived from an EMBL/GenBank/DDBJ whole genome shotgun (WGS) entry which is preliminary data.</text>
</comment>
<dbReference type="AlphaFoldDB" id="A0A8J3GEU0"/>
<dbReference type="EMBL" id="BMZO01000001">
    <property type="protein sequence ID" value="GHC62496.1"/>
    <property type="molecule type" value="Genomic_DNA"/>
</dbReference>
<dbReference type="CDD" id="cd06819">
    <property type="entry name" value="PLPDE_III_LS_D-TA"/>
    <property type="match status" value="1"/>
</dbReference>
<keyword evidence="2" id="KW-0456">Lyase</keyword>
<organism evidence="4 5">
    <name type="scientific">Limoniibacter endophyticus</name>
    <dbReference type="NCBI Taxonomy" id="1565040"/>
    <lineage>
        <taxon>Bacteria</taxon>
        <taxon>Pseudomonadati</taxon>
        <taxon>Pseudomonadota</taxon>
        <taxon>Alphaproteobacteria</taxon>
        <taxon>Hyphomicrobiales</taxon>
        <taxon>Bartonellaceae</taxon>
        <taxon>Limoniibacter</taxon>
    </lineage>
</organism>
<evidence type="ECO:0000259" key="3">
    <source>
        <dbReference type="SMART" id="SM01119"/>
    </source>
</evidence>
<protein>
    <submittedName>
        <fullName evidence="4">Metal-activated pyridoxal enzyme</fullName>
    </submittedName>
</protein>
<dbReference type="Gene3D" id="2.40.37.20">
    <property type="entry name" value="D-serine dehydratase-like domain"/>
    <property type="match status" value="1"/>
</dbReference>
<sequence length="388" mass="41667">MRGKVYEPLPLIGKLMSPAHDTSSVGTRYNLNTPALVLDLDVFERNVATMAEIIKAHGKGLRPHAKSHKCPTIAQAQRDAGAIGLCCATLDEAQIMAANGLSGILITSPVTTGYKIGRVVALAEQTPDTMIVVDNPDNARNLAAAAEQKSLQINVLIDVELGFGRTGVTSPEAAVQLGNTIRNLPSLVYCGIQAYGGHLQHTVDPIERLDLCRQAHRRIEGIMDALASIEMSPPIVTGGGTGSHLIDAQEGPFTEIQAGSYIFMDAEYQTVIYAEGEKWPFDNALFVQTSVTSTNVPGFVTTDAGTKAFALNGPEPRVITSGLEVTTYEYAGDEHGRLHLNGANVRPSIGDIIECVVPHCDPTVALYGRYHCVRGDKLVDVWEISARR</sequence>
<evidence type="ECO:0000313" key="5">
    <source>
        <dbReference type="Proteomes" id="UP000641137"/>
    </source>
</evidence>